<dbReference type="Proteomes" id="UP000663848">
    <property type="component" value="Unassembled WGS sequence"/>
</dbReference>
<evidence type="ECO:0000256" key="1">
    <source>
        <dbReference type="SAM" id="MobiDB-lite"/>
    </source>
</evidence>
<feature type="region of interest" description="Disordered" evidence="1">
    <location>
        <begin position="107"/>
        <end position="129"/>
    </location>
</feature>
<name>A0A821GK76_9BILA</name>
<proteinExistence type="predicted"/>
<comment type="caution">
    <text evidence="2">The sequence shown here is derived from an EMBL/GenBank/DDBJ whole genome shotgun (WGS) entry which is preliminary data.</text>
</comment>
<organism evidence="2 3">
    <name type="scientific">Rotaria socialis</name>
    <dbReference type="NCBI Taxonomy" id="392032"/>
    <lineage>
        <taxon>Eukaryota</taxon>
        <taxon>Metazoa</taxon>
        <taxon>Spiralia</taxon>
        <taxon>Gnathifera</taxon>
        <taxon>Rotifera</taxon>
        <taxon>Eurotatoria</taxon>
        <taxon>Bdelloidea</taxon>
        <taxon>Philodinida</taxon>
        <taxon>Philodinidae</taxon>
        <taxon>Rotaria</taxon>
    </lineage>
</organism>
<reference evidence="2" key="1">
    <citation type="submission" date="2021-02" db="EMBL/GenBank/DDBJ databases">
        <authorList>
            <person name="Nowell W R."/>
        </authorList>
    </citation>
    <scope>NUCLEOTIDE SEQUENCE</scope>
</reference>
<protein>
    <submittedName>
        <fullName evidence="2">Uncharacterized protein</fullName>
    </submittedName>
</protein>
<feature type="compositionally biased region" description="Polar residues" evidence="1">
    <location>
        <begin position="107"/>
        <end position="122"/>
    </location>
</feature>
<feature type="non-terminal residue" evidence="2">
    <location>
        <position position="1"/>
    </location>
</feature>
<dbReference type="AlphaFoldDB" id="A0A821GK76"/>
<feature type="compositionally biased region" description="Polar residues" evidence="1">
    <location>
        <begin position="188"/>
        <end position="205"/>
    </location>
</feature>
<feature type="compositionally biased region" description="Low complexity" evidence="1">
    <location>
        <begin position="480"/>
        <end position="490"/>
    </location>
</feature>
<feature type="region of interest" description="Disordered" evidence="1">
    <location>
        <begin position="161"/>
        <end position="221"/>
    </location>
</feature>
<feature type="compositionally biased region" description="Low complexity" evidence="1">
    <location>
        <begin position="168"/>
        <end position="187"/>
    </location>
</feature>
<accession>A0A821GK76</accession>
<feature type="compositionally biased region" description="Basic and acidic residues" evidence="1">
    <location>
        <begin position="462"/>
        <end position="479"/>
    </location>
</feature>
<evidence type="ECO:0000313" key="3">
    <source>
        <dbReference type="Proteomes" id="UP000663848"/>
    </source>
</evidence>
<evidence type="ECO:0000313" key="2">
    <source>
        <dbReference type="EMBL" id="CAF4671453.1"/>
    </source>
</evidence>
<feature type="compositionally biased region" description="Low complexity" evidence="1">
    <location>
        <begin position="206"/>
        <end position="221"/>
    </location>
</feature>
<gene>
    <name evidence="2" type="ORF">QYT958_LOCUS16083</name>
</gene>
<dbReference type="EMBL" id="CAJOBR010002296">
    <property type="protein sequence ID" value="CAF4671453.1"/>
    <property type="molecule type" value="Genomic_DNA"/>
</dbReference>
<feature type="region of interest" description="Disordered" evidence="1">
    <location>
        <begin position="460"/>
        <end position="494"/>
    </location>
</feature>
<sequence length="527" mass="58821">MVSCEPYHSYKVPLKNNGQSIIEHNLVTIYFSLEWPNNINDNPNLLVHIFDKKTAPKTCKIEPSMSYIQQNQSSLFVNSINHHQPPQQQLHQNFGSTYQQQYNNHSSVINNDQPTKTGLTNGDHNDVSSTTTTVVFSGIQPQQISSISHPPLQQVKTELQTQLSPVYQRQQTPSSPSSSSQQYLSSQHVIQTPSSNIDTQSNLQMSPIPKTISPTSSTTIPTKQTMTHVIDLQQSSSLSSYPLSTASTFKAITCNCSKTNIAHDNNCPALALIKYQSNTNLNTQTIICRPSINRSIAQRAAVASQIRANRAISMAPTKDPGQTPPATVLQFSISNTKPSDLASNISMITSQQQQQSNFPTIKKPIVRQRSIGSTNSRQKKKRIIKQVSLPNGSNQDQASTAAFFNQFSLNDSKPEQSSFMIKEEHISSSNPTIKLVSPFSIQTTVSNTDIDQTIDDVINGKGDIRLDDSSPIQTKREQHQQQQQQQQQQQPSSQLVWVQNGTVTTKTWLSPLYHKQQQQHQQHQQQQ</sequence>